<feature type="domain" description="PEP-utilising enzyme mobile" evidence="16">
    <location>
        <begin position="506"/>
        <end position="577"/>
    </location>
</feature>
<dbReference type="InterPro" id="IPR040442">
    <property type="entry name" value="Pyrv_kinase-like_dom_sf"/>
</dbReference>
<dbReference type="EC" id="2.7.9.2" evidence="5"/>
<keyword evidence="8" id="KW-0479">Metal-binding</keyword>
<feature type="compositionally biased region" description="Basic and acidic residues" evidence="15">
    <location>
        <begin position="1"/>
        <end position="16"/>
    </location>
</feature>
<evidence type="ECO:0000256" key="14">
    <source>
        <dbReference type="ARBA" id="ARBA00047700"/>
    </source>
</evidence>
<feature type="region of interest" description="Disordered" evidence="15">
    <location>
        <begin position="1"/>
        <end position="21"/>
    </location>
</feature>
<dbReference type="AlphaFoldDB" id="A0A1G6EP84"/>
<dbReference type="SUPFAM" id="SSF52009">
    <property type="entry name" value="Phosphohistidine domain"/>
    <property type="match status" value="1"/>
</dbReference>
<dbReference type="InterPro" id="IPR023151">
    <property type="entry name" value="PEP_util_CS"/>
</dbReference>
<sequence length="1205" mass="135603">MAKAEKEKPKPKKENPDVADVEVKSAQAAKVDIGAIEKKLILTGEDIVSLGEPAELLVGGKNYNTALISQVENIRAPQFRAISSIVFHRLLDETKVNAALIRTSVDKEYDRINWNDAEINKDPEFLRHFVRRLAKKIQTTQQGTQNLVKLRSFINNIVEGFAVSPEMIDQLRKRSVLVQVAILCVEMPRDLDDAIRQSYRDICKEAGLENVPVAVRSSAAGEDSRKKAFAGLQDTYLNIVGEQAVVDAYQWDCASAYNLRSMTYRREAILDMVALAERTGDESIVENAKKEWAIENTSLSVCIMRMINPVISGTAFSADTSTGCRGTDNKDLVSIDASYGLGEAVVSGMVTPDKFYVFQRDDGEEVVLRFMGFKTKKIIYAEKGAGTVTIDVAPEEVYRWSLSLAQAEELARGVRSISKSYGGMIMDTEFCIDQWDRLWFVQARPETRWNDELEKHPHTIFMRRLEVDPDALKSAELLVEGNGASRGAGQGIVRFLRSALELNKITKGDILAADRTDPDMVPGMRIASAILADAGGDTSHAAITSRELGIPAVIGIQRLETLQGMDGQEVTVDGSRGRAYRGLLPLIEVGGEIDVSALPATKTKIGLILADVTQALFLSRLRNMPDFEVGLLRAEFMLGSVGVHPLALEAYDNGQLQSLVDNKLRELNNELTKLVREQLVTGTISFDLKLRQYVGIVTGLSKEIDALTEKGGDKGTDQVLAIHRQLRDLDVKLNDHLELASHKLETLKTSPDLREHVITIMGFSEILEMANGQEEEKLKQRQEIEDRIRGIVERIKDEPIVVDIMNRINAMRTEVAMRSGLEREREEVRTLPERIKELIRSKGYRSGKEHYVQTLAQGLALFSMAFYGKEIIYRTTDYKTNEYRNLVGGLLFEAYEDNPMIGFRGVSRNIHDWEVDSFKLARGIFGGKNLNLMFPFVRTLEEARSMRRYLEGVHNLKSGDDGMKIILMSEIPSNAILTKQFIQEFDGFSIGSNDMTQLVLGTDRDNPRLRHIYDEEDPAVVWAILSTIFTGQKFGKKVGFCGQGVSNSKIIRGLVCIAGIVSASVVPDTYAQTKKDVAELEAESIPVEKLGAWLKEQHLECLRKIMAENKYDHILKKNRTAGDLMDWFEGEMARLHEQLQDHLGKPREEFYRQEIDQFRRLFHKPVIYANWDWEETVFDALKHSGFQSYEEQAIALQKQREVYNM</sequence>
<feature type="domain" description="PEP-utilising enzyme C-terminal" evidence="18">
    <location>
        <begin position="852"/>
        <end position="1080"/>
    </location>
</feature>
<evidence type="ECO:0000259" key="16">
    <source>
        <dbReference type="Pfam" id="PF00391"/>
    </source>
</evidence>
<dbReference type="Gene3D" id="3.30.470.20">
    <property type="entry name" value="ATP-grasp fold, B domain"/>
    <property type="match status" value="1"/>
</dbReference>
<dbReference type="Gene3D" id="3.20.20.60">
    <property type="entry name" value="Phosphoenolpyruvate-binding domains"/>
    <property type="match status" value="1"/>
</dbReference>
<dbReference type="PANTHER" id="PTHR43030:SF1">
    <property type="entry name" value="PHOSPHOENOLPYRUVATE SYNTHASE"/>
    <property type="match status" value="1"/>
</dbReference>
<evidence type="ECO:0000256" key="7">
    <source>
        <dbReference type="ARBA" id="ARBA00022679"/>
    </source>
</evidence>
<dbReference type="PROSITE" id="PS00742">
    <property type="entry name" value="PEP_ENZYMES_2"/>
    <property type="match status" value="1"/>
</dbReference>
<evidence type="ECO:0000259" key="18">
    <source>
        <dbReference type="Pfam" id="PF02896"/>
    </source>
</evidence>
<evidence type="ECO:0000256" key="9">
    <source>
        <dbReference type="ARBA" id="ARBA00022741"/>
    </source>
</evidence>
<evidence type="ECO:0000256" key="12">
    <source>
        <dbReference type="ARBA" id="ARBA00022842"/>
    </source>
</evidence>
<evidence type="ECO:0000256" key="8">
    <source>
        <dbReference type="ARBA" id="ARBA00022723"/>
    </source>
</evidence>
<dbReference type="InterPro" id="IPR000121">
    <property type="entry name" value="PEP_util_C"/>
</dbReference>
<comment type="function">
    <text evidence="2">Catalyzes the phosphorylation of pyruvate to phosphoenolpyruvate.</text>
</comment>
<dbReference type="SUPFAM" id="SSF51621">
    <property type="entry name" value="Phosphoenolpyruvate/pyruvate domain"/>
    <property type="match status" value="1"/>
</dbReference>
<keyword evidence="9" id="KW-0547">Nucleotide-binding</keyword>
<dbReference type="STRING" id="617002.SAMN05660653_03003"/>
<comment type="pathway">
    <text evidence="3">Carbohydrate biosynthesis; gluconeogenesis.</text>
</comment>
<dbReference type="InterPro" id="IPR013815">
    <property type="entry name" value="ATP_grasp_subdomain_1"/>
</dbReference>
<dbReference type="Gene3D" id="3.30.1490.20">
    <property type="entry name" value="ATP-grasp fold, A domain"/>
    <property type="match status" value="1"/>
</dbReference>
<dbReference type="InterPro" id="IPR008279">
    <property type="entry name" value="PEP-util_enz_mobile_dom"/>
</dbReference>
<keyword evidence="12" id="KW-0460">Magnesium</keyword>
<dbReference type="InterPro" id="IPR006319">
    <property type="entry name" value="PEP_synth"/>
</dbReference>
<evidence type="ECO:0000256" key="15">
    <source>
        <dbReference type="SAM" id="MobiDB-lite"/>
    </source>
</evidence>
<dbReference type="Pfam" id="PF01326">
    <property type="entry name" value="PPDK_N"/>
    <property type="match status" value="1"/>
</dbReference>
<dbReference type="EMBL" id="FMXO01000020">
    <property type="protein sequence ID" value="SDB59082.1"/>
    <property type="molecule type" value="Genomic_DNA"/>
</dbReference>
<keyword evidence="11" id="KW-0067">ATP-binding</keyword>
<dbReference type="Gene3D" id="3.50.30.10">
    <property type="entry name" value="Phosphohistidine domain"/>
    <property type="match status" value="1"/>
</dbReference>
<keyword evidence="20" id="KW-1185">Reference proteome</keyword>
<gene>
    <name evidence="19" type="ORF">SAMN05660653_03003</name>
</gene>
<dbReference type="GO" id="GO:0006094">
    <property type="term" value="P:gluconeogenesis"/>
    <property type="evidence" value="ECO:0007669"/>
    <property type="project" value="UniProtKB-UniPathway"/>
</dbReference>
<dbReference type="Pfam" id="PF02896">
    <property type="entry name" value="PEP-utilizers_C"/>
    <property type="match status" value="1"/>
</dbReference>
<protein>
    <recommendedName>
        <fullName evidence="6">Phosphoenolpyruvate synthase</fullName>
        <ecNumber evidence="5">2.7.9.2</ecNumber>
    </recommendedName>
    <alternativeName>
        <fullName evidence="13">Pyruvate, water dikinase</fullName>
    </alternativeName>
</protein>
<evidence type="ECO:0000256" key="1">
    <source>
        <dbReference type="ARBA" id="ARBA00001946"/>
    </source>
</evidence>
<organism evidence="19 20">
    <name type="scientific">Desulfonatronum thiosulfatophilum</name>
    <dbReference type="NCBI Taxonomy" id="617002"/>
    <lineage>
        <taxon>Bacteria</taxon>
        <taxon>Pseudomonadati</taxon>
        <taxon>Thermodesulfobacteriota</taxon>
        <taxon>Desulfovibrionia</taxon>
        <taxon>Desulfovibrionales</taxon>
        <taxon>Desulfonatronaceae</taxon>
        <taxon>Desulfonatronum</taxon>
    </lineage>
</organism>
<dbReference type="InterPro" id="IPR015813">
    <property type="entry name" value="Pyrv/PenolPyrv_kinase-like_dom"/>
</dbReference>
<comment type="similarity">
    <text evidence="4">Belongs to the PEP-utilizing enzyme family.</text>
</comment>
<evidence type="ECO:0000256" key="6">
    <source>
        <dbReference type="ARBA" id="ARBA00021623"/>
    </source>
</evidence>
<comment type="cofactor">
    <cofactor evidence="1">
        <name>Mg(2+)</name>
        <dbReference type="ChEBI" id="CHEBI:18420"/>
    </cofactor>
</comment>
<evidence type="ECO:0000256" key="2">
    <source>
        <dbReference type="ARBA" id="ARBA00002988"/>
    </source>
</evidence>
<reference evidence="19 20" key="1">
    <citation type="submission" date="2016-10" db="EMBL/GenBank/DDBJ databases">
        <authorList>
            <person name="de Groot N.N."/>
        </authorList>
    </citation>
    <scope>NUCLEOTIDE SEQUENCE [LARGE SCALE GENOMIC DNA]</scope>
    <source>
        <strain evidence="19 20">ASO4-2</strain>
    </source>
</reference>
<dbReference type="GO" id="GO:0046872">
    <property type="term" value="F:metal ion binding"/>
    <property type="evidence" value="ECO:0007669"/>
    <property type="project" value="UniProtKB-KW"/>
</dbReference>
<evidence type="ECO:0000256" key="5">
    <source>
        <dbReference type="ARBA" id="ARBA00011996"/>
    </source>
</evidence>
<evidence type="ECO:0000259" key="17">
    <source>
        <dbReference type="Pfam" id="PF01326"/>
    </source>
</evidence>
<dbReference type="GO" id="GO:0005524">
    <property type="term" value="F:ATP binding"/>
    <property type="evidence" value="ECO:0007669"/>
    <property type="project" value="UniProtKB-KW"/>
</dbReference>
<dbReference type="UniPathway" id="UPA00138"/>
<dbReference type="SUPFAM" id="SSF56059">
    <property type="entry name" value="Glutathione synthetase ATP-binding domain-like"/>
    <property type="match status" value="1"/>
</dbReference>
<accession>A0A1G6EP84</accession>
<keyword evidence="19" id="KW-0670">Pyruvate</keyword>
<dbReference type="OrthoDB" id="9765468at2"/>
<name>A0A1G6EP84_9BACT</name>
<dbReference type="InterPro" id="IPR002192">
    <property type="entry name" value="PPDK_AMP/ATP-bd"/>
</dbReference>
<dbReference type="InterPro" id="IPR036637">
    <property type="entry name" value="Phosphohistidine_dom_sf"/>
</dbReference>
<evidence type="ECO:0000256" key="3">
    <source>
        <dbReference type="ARBA" id="ARBA00004742"/>
    </source>
</evidence>
<feature type="domain" description="Pyruvate phosphate dikinase AMP/ATP-binding" evidence="17">
    <location>
        <begin position="57"/>
        <end position="463"/>
    </location>
</feature>
<dbReference type="RefSeq" id="WP_092123527.1">
    <property type="nucleotide sequence ID" value="NZ_FMXO01000020.1"/>
</dbReference>
<evidence type="ECO:0000313" key="19">
    <source>
        <dbReference type="EMBL" id="SDB59082.1"/>
    </source>
</evidence>
<evidence type="ECO:0000256" key="4">
    <source>
        <dbReference type="ARBA" id="ARBA00007837"/>
    </source>
</evidence>
<keyword evidence="10 19" id="KW-0418">Kinase</keyword>
<evidence type="ECO:0000256" key="10">
    <source>
        <dbReference type="ARBA" id="ARBA00022777"/>
    </source>
</evidence>
<evidence type="ECO:0000256" key="13">
    <source>
        <dbReference type="ARBA" id="ARBA00033470"/>
    </source>
</evidence>
<dbReference type="GO" id="GO:0008986">
    <property type="term" value="F:pyruvate, water dikinase activity"/>
    <property type="evidence" value="ECO:0007669"/>
    <property type="project" value="UniProtKB-EC"/>
</dbReference>
<keyword evidence="7" id="KW-0808">Transferase</keyword>
<dbReference type="Pfam" id="PF00391">
    <property type="entry name" value="PEP-utilizers"/>
    <property type="match status" value="1"/>
</dbReference>
<evidence type="ECO:0000256" key="11">
    <source>
        <dbReference type="ARBA" id="ARBA00022840"/>
    </source>
</evidence>
<proteinExistence type="inferred from homology"/>
<evidence type="ECO:0000313" key="20">
    <source>
        <dbReference type="Proteomes" id="UP000198771"/>
    </source>
</evidence>
<dbReference type="Proteomes" id="UP000198771">
    <property type="component" value="Unassembled WGS sequence"/>
</dbReference>
<dbReference type="PANTHER" id="PTHR43030">
    <property type="entry name" value="PHOSPHOENOLPYRUVATE SYNTHASE"/>
    <property type="match status" value="1"/>
</dbReference>
<comment type="catalytic activity">
    <reaction evidence="14">
        <text>pyruvate + ATP + H2O = phosphoenolpyruvate + AMP + phosphate + 2 H(+)</text>
        <dbReference type="Rhea" id="RHEA:11364"/>
        <dbReference type="ChEBI" id="CHEBI:15361"/>
        <dbReference type="ChEBI" id="CHEBI:15377"/>
        <dbReference type="ChEBI" id="CHEBI:15378"/>
        <dbReference type="ChEBI" id="CHEBI:30616"/>
        <dbReference type="ChEBI" id="CHEBI:43474"/>
        <dbReference type="ChEBI" id="CHEBI:58702"/>
        <dbReference type="ChEBI" id="CHEBI:456215"/>
        <dbReference type="EC" id="2.7.9.2"/>
    </reaction>
</comment>